<keyword evidence="10" id="KW-1185">Reference proteome</keyword>
<dbReference type="CDD" id="cd11614">
    <property type="entry name" value="SAF_CpaB_FlgA_like"/>
    <property type="match status" value="1"/>
</dbReference>
<dbReference type="SMART" id="SM00858">
    <property type="entry name" value="SAF"/>
    <property type="match status" value="1"/>
</dbReference>
<dbReference type="InterPro" id="IPR041231">
    <property type="entry name" value="FlgA_N"/>
</dbReference>
<keyword evidence="9" id="KW-0966">Cell projection</keyword>
<dbReference type="Pfam" id="PF17656">
    <property type="entry name" value="ChapFlgA_N"/>
    <property type="match status" value="1"/>
</dbReference>
<comment type="subcellular location">
    <subcellularLocation>
        <location evidence="1 7">Periplasm</location>
    </subcellularLocation>
</comment>
<sequence>MQRCKTTEWKRGSILLLLGCLLMTATALASEYQSHDSIQDAAKDHVMDTLDDDATGVTVTPGRLDSRLRLAQCNQALDTFTPYGRKNSYRVTVGVRCNGSTSWTLFVPVTLTDERMVIVANRQLPRGTLVTADDIKIERRDVARLHKGYLTHANQVLGKKIKRSVQNSTVLNPSQLTVQHAVKKGSQVTILAQIGSLQVRMSGKALGNGAIGERIKVENSSSSRQIEATIVSPGIVQAST</sequence>
<gene>
    <name evidence="9" type="primary">flgA</name>
    <name evidence="9" type="ORF">FHP88_09715</name>
</gene>
<reference evidence="9 10" key="1">
    <citation type="submission" date="2019-07" db="EMBL/GenBank/DDBJ databases">
        <title>The pathways for chlorine oxyanion respiration interact through the shared metabolite chlorate.</title>
        <authorList>
            <person name="Barnum T.P."/>
            <person name="Cheng Y."/>
            <person name="Hill K.A."/>
            <person name="Lucas L.N."/>
            <person name="Carlson H.K."/>
            <person name="Coates J.D."/>
        </authorList>
    </citation>
    <scope>NUCLEOTIDE SEQUENCE [LARGE SCALE GENOMIC DNA]</scope>
    <source>
        <strain evidence="9 10">BK-1</strain>
    </source>
</reference>
<evidence type="ECO:0000313" key="10">
    <source>
        <dbReference type="Proteomes" id="UP000316649"/>
    </source>
</evidence>
<keyword evidence="4 7" id="KW-0732">Signal</keyword>
<dbReference type="GO" id="GO:0042597">
    <property type="term" value="C:periplasmic space"/>
    <property type="evidence" value="ECO:0007669"/>
    <property type="project" value="UniProtKB-SubCell"/>
</dbReference>
<keyword evidence="5 7" id="KW-0574">Periplasm</keyword>
<evidence type="ECO:0000313" key="9">
    <source>
        <dbReference type="EMBL" id="TVO75272.1"/>
    </source>
</evidence>
<dbReference type="GO" id="GO:0044780">
    <property type="term" value="P:bacterial-type flagellum assembly"/>
    <property type="evidence" value="ECO:0007669"/>
    <property type="project" value="InterPro"/>
</dbReference>
<evidence type="ECO:0000256" key="5">
    <source>
        <dbReference type="ARBA" id="ARBA00022764"/>
    </source>
</evidence>
<comment type="caution">
    <text evidence="9">The sequence shown here is derived from an EMBL/GenBank/DDBJ whole genome shotgun (WGS) entry which is preliminary data.</text>
</comment>
<dbReference type="InterPro" id="IPR013974">
    <property type="entry name" value="SAF"/>
</dbReference>
<dbReference type="NCBIfam" id="TIGR03170">
    <property type="entry name" value="flgA_cterm"/>
    <property type="match status" value="1"/>
</dbReference>
<dbReference type="PANTHER" id="PTHR36307:SF1">
    <property type="entry name" value="FLAGELLA BASAL BODY P-RING FORMATION PROTEIN FLGA"/>
    <property type="match status" value="1"/>
</dbReference>
<dbReference type="InterPro" id="IPR006190">
    <property type="entry name" value="SAF_AFP_Neu5Ac"/>
</dbReference>
<comment type="function">
    <text evidence="6 7">Involved in the assembly process of the P-ring formation. It may associate with FlgF on the rod constituting a structure essential for the P-ring assembly or may act as a modulator protein for the P-ring assembly.</text>
</comment>
<name>A0A558E0J5_9GAMM</name>
<proteinExistence type="inferred from homology"/>
<feature type="chain" id="PRO_5022254863" description="Flagella basal body P-ring formation protein FlgA" evidence="7">
    <location>
        <begin position="30"/>
        <end position="240"/>
    </location>
</feature>
<dbReference type="Pfam" id="PF13144">
    <property type="entry name" value="ChapFlgA"/>
    <property type="match status" value="1"/>
</dbReference>
<keyword evidence="7" id="KW-1005">Bacterial flagellum biogenesis</keyword>
<protein>
    <recommendedName>
        <fullName evidence="3 7">Flagella basal body P-ring formation protein FlgA</fullName>
    </recommendedName>
</protein>
<dbReference type="PANTHER" id="PTHR36307">
    <property type="entry name" value="FLAGELLA BASAL BODY P-RING FORMATION PROTEIN FLGA"/>
    <property type="match status" value="1"/>
</dbReference>
<evidence type="ECO:0000256" key="6">
    <source>
        <dbReference type="ARBA" id="ARBA00025643"/>
    </source>
</evidence>
<accession>A0A558E0J5</accession>
<dbReference type="InterPro" id="IPR039246">
    <property type="entry name" value="Flagellar_FlgA"/>
</dbReference>
<dbReference type="EMBL" id="VMNH01000009">
    <property type="protein sequence ID" value="TVO75272.1"/>
    <property type="molecule type" value="Genomic_DNA"/>
</dbReference>
<dbReference type="SUPFAM" id="SSF51269">
    <property type="entry name" value="AFP III-like domain"/>
    <property type="match status" value="1"/>
</dbReference>
<dbReference type="Proteomes" id="UP000316649">
    <property type="component" value="Unassembled WGS sequence"/>
</dbReference>
<keyword evidence="9" id="KW-0282">Flagellum</keyword>
<dbReference type="AlphaFoldDB" id="A0A558E0J5"/>
<evidence type="ECO:0000256" key="3">
    <source>
        <dbReference type="ARBA" id="ARBA00014754"/>
    </source>
</evidence>
<evidence type="ECO:0000256" key="1">
    <source>
        <dbReference type="ARBA" id="ARBA00004418"/>
    </source>
</evidence>
<organism evidence="9 10">
    <name type="scientific">Sedimenticola selenatireducens</name>
    <dbReference type="NCBI Taxonomy" id="191960"/>
    <lineage>
        <taxon>Bacteria</taxon>
        <taxon>Pseudomonadati</taxon>
        <taxon>Pseudomonadota</taxon>
        <taxon>Gammaproteobacteria</taxon>
        <taxon>Chromatiales</taxon>
        <taxon>Sedimenticolaceae</taxon>
        <taxon>Sedimenticola</taxon>
    </lineage>
</organism>
<dbReference type="Gene3D" id="3.90.1210.10">
    <property type="entry name" value="Antifreeze-like/N-acetylneuraminic acid synthase C-terminal domain"/>
    <property type="match status" value="1"/>
</dbReference>
<dbReference type="InterPro" id="IPR036732">
    <property type="entry name" value="AFP_Neu5c_C_sf"/>
</dbReference>
<evidence type="ECO:0000256" key="2">
    <source>
        <dbReference type="ARBA" id="ARBA00010474"/>
    </source>
</evidence>
<dbReference type="Gene3D" id="2.30.30.760">
    <property type="match status" value="1"/>
</dbReference>
<comment type="similarity">
    <text evidence="2 7">Belongs to the FlgA family.</text>
</comment>
<dbReference type="PROSITE" id="PS50844">
    <property type="entry name" value="AFP_LIKE"/>
    <property type="match status" value="1"/>
</dbReference>
<keyword evidence="9" id="KW-0969">Cilium</keyword>
<evidence type="ECO:0000256" key="4">
    <source>
        <dbReference type="ARBA" id="ARBA00022729"/>
    </source>
</evidence>
<feature type="signal peptide" evidence="7">
    <location>
        <begin position="1"/>
        <end position="29"/>
    </location>
</feature>
<dbReference type="OrthoDB" id="1669037at2"/>
<feature type="domain" description="AFP-like" evidence="8">
    <location>
        <begin position="117"/>
        <end position="179"/>
    </location>
</feature>
<dbReference type="InterPro" id="IPR017585">
    <property type="entry name" value="SAF_FlgA"/>
</dbReference>
<evidence type="ECO:0000259" key="8">
    <source>
        <dbReference type="PROSITE" id="PS50844"/>
    </source>
</evidence>
<evidence type="ECO:0000256" key="7">
    <source>
        <dbReference type="RuleBase" id="RU362063"/>
    </source>
</evidence>